<dbReference type="EMBL" id="KL596711">
    <property type="protein sequence ID" value="KER27949.1"/>
    <property type="molecule type" value="Genomic_DNA"/>
</dbReference>
<name>A0A075AFN3_OPIVI</name>
<dbReference type="KEGG" id="ovi:T265_05148"/>
<dbReference type="CTD" id="20319330"/>
<sequence length="227" mass="25612">MNGVVDCYTIKPKEPADRFGIERRRTTSCSSSCTDDPEVDLNPPPVAMPRKPSTRKRATGSMQRKDEHRSQSQPTEGTTNSEVEKRTPSQPKMRDRRMHSLAGRLISTKSPNPSLPVGSLKRSKSVDSSARRSSRPKPGCPEGTLAVRAHTDANSDYQRPFHEERQNPVARLRLQGRFIPSSGNSNFYTNTKQPTLHTARRMVSRKPKEHIDYTRQSAEKRSYCCCS</sequence>
<evidence type="ECO:0000313" key="3">
    <source>
        <dbReference type="Proteomes" id="UP000054324"/>
    </source>
</evidence>
<dbReference type="STRING" id="6198.A0A075AFN3"/>
<evidence type="ECO:0000256" key="1">
    <source>
        <dbReference type="SAM" id="MobiDB-lite"/>
    </source>
</evidence>
<dbReference type="AlphaFoldDB" id="A0A075AFN3"/>
<dbReference type="RefSeq" id="XP_009168336.1">
    <property type="nucleotide sequence ID" value="XM_009170072.1"/>
</dbReference>
<reference evidence="2 3" key="1">
    <citation type="submission" date="2013-11" db="EMBL/GenBank/DDBJ databases">
        <title>Opisthorchis viverrini - life in the bile duct.</title>
        <authorList>
            <person name="Young N.D."/>
            <person name="Nagarajan N."/>
            <person name="Lin S.J."/>
            <person name="Korhonen P.K."/>
            <person name="Jex A.R."/>
            <person name="Hall R.S."/>
            <person name="Safavi-Hemami H."/>
            <person name="Kaewkong W."/>
            <person name="Bertrand D."/>
            <person name="Gao S."/>
            <person name="Seet Q."/>
            <person name="Wongkham S."/>
            <person name="Teh B.T."/>
            <person name="Wongkham C."/>
            <person name="Intapan P.M."/>
            <person name="Maleewong W."/>
            <person name="Yang X."/>
            <person name="Hu M."/>
            <person name="Wang Z."/>
            <person name="Hofmann A."/>
            <person name="Sternberg P.W."/>
            <person name="Tan P."/>
            <person name="Wang J."/>
            <person name="Gasser R.B."/>
        </authorList>
    </citation>
    <scope>NUCLEOTIDE SEQUENCE [LARGE SCALE GENOMIC DNA]</scope>
</reference>
<keyword evidence="3" id="KW-1185">Reference proteome</keyword>
<feature type="region of interest" description="Disordered" evidence="1">
    <location>
        <begin position="1"/>
        <end position="146"/>
    </location>
</feature>
<proteinExistence type="predicted"/>
<accession>A0A075AFN3</accession>
<dbReference type="Proteomes" id="UP000054324">
    <property type="component" value="Unassembled WGS sequence"/>
</dbReference>
<feature type="compositionally biased region" description="Polar residues" evidence="1">
    <location>
        <begin position="71"/>
        <end position="81"/>
    </location>
</feature>
<gene>
    <name evidence="2" type="ORF">T265_05148</name>
</gene>
<organism evidence="2 3">
    <name type="scientific">Opisthorchis viverrini</name>
    <name type="common">Southeast Asian liver fluke</name>
    <dbReference type="NCBI Taxonomy" id="6198"/>
    <lineage>
        <taxon>Eukaryota</taxon>
        <taxon>Metazoa</taxon>
        <taxon>Spiralia</taxon>
        <taxon>Lophotrochozoa</taxon>
        <taxon>Platyhelminthes</taxon>
        <taxon>Trematoda</taxon>
        <taxon>Digenea</taxon>
        <taxon>Opisthorchiida</taxon>
        <taxon>Opisthorchiata</taxon>
        <taxon>Opisthorchiidae</taxon>
        <taxon>Opisthorchis</taxon>
    </lineage>
</organism>
<dbReference type="GeneID" id="20319330"/>
<feature type="compositionally biased region" description="Basic and acidic residues" evidence="1">
    <location>
        <begin position="11"/>
        <end position="25"/>
    </location>
</feature>
<evidence type="ECO:0000313" key="2">
    <source>
        <dbReference type="EMBL" id="KER27949.1"/>
    </source>
</evidence>
<protein>
    <submittedName>
        <fullName evidence="2">Uncharacterized protein</fullName>
    </submittedName>
</protein>